<organism evidence="2 3">
    <name type="scientific">Campylobacter jejuni</name>
    <dbReference type="NCBI Taxonomy" id="197"/>
    <lineage>
        <taxon>Bacteria</taxon>
        <taxon>Pseudomonadati</taxon>
        <taxon>Campylobacterota</taxon>
        <taxon>Epsilonproteobacteria</taxon>
        <taxon>Campylobacterales</taxon>
        <taxon>Campylobacteraceae</taxon>
        <taxon>Campylobacter</taxon>
    </lineage>
</organism>
<keyword evidence="2" id="KW-0012">Acyltransferase</keyword>
<dbReference type="InterPro" id="IPR050179">
    <property type="entry name" value="Trans_hexapeptide_repeat"/>
</dbReference>
<evidence type="ECO:0000313" key="3">
    <source>
        <dbReference type="Proteomes" id="UP000421425"/>
    </source>
</evidence>
<sequence length="174" mass="19923">MLKKYFLEYLDQFIYSFLYKNVGIMPIRLCKFIAVYYPDARIRKLYWERMGVQFGKNSFANIGLNIIFNRIENIKVFIGNNVSIARDCTLIVDSGPCNNSFLLDCEYVKNKLIHDGDAKIIIEDDVWIGANVTIMPNVKIKKGSIIGACSLVTKDTEEYTIYAGTPAKKIKKIL</sequence>
<evidence type="ECO:0000313" key="2">
    <source>
        <dbReference type="EMBL" id="ECZ5737236.1"/>
    </source>
</evidence>
<name>A0A624F377_CAMJU</name>
<dbReference type="InterPro" id="IPR001451">
    <property type="entry name" value="Hexapep"/>
</dbReference>
<dbReference type="PANTHER" id="PTHR43300">
    <property type="entry name" value="ACETYLTRANSFERASE"/>
    <property type="match status" value="1"/>
</dbReference>
<comment type="caution">
    <text evidence="2">The sequence shown here is derived from an EMBL/GenBank/DDBJ whole genome shotgun (WGS) entry which is preliminary data.</text>
</comment>
<dbReference type="GO" id="GO:0016746">
    <property type="term" value="F:acyltransferase activity"/>
    <property type="evidence" value="ECO:0007669"/>
    <property type="project" value="UniProtKB-KW"/>
</dbReference>
<dbReference type="SUPFAM" id="SSF51161">
    <property type="entry name" value="Trimeric LpxA-like enzymes"/>
    <property type="match status" value="1"/>
</dbReference>
<dbReference type="PANTHER" id="PTHR43300:SF11">
    <property type="entry name" value="ACETYLTRANSFERASE RV3034C-RELATED"/>
    <property type="match status" value="1"/>
</dbReference>
<dbReference type="CDD" id="cd04647">
    <property type="entry name" value="LbH_MAT_like"/>
    <property type="match status" value="1"/>
</dbReference>
<dbReference type="Proteomes" id="UP000421425">
    <property type="component" value="Unassembled WGS sequence"/>
</dbReference>
<evidence type="ECO:0000256" key="1">
    <source>
        <dbReference type="ARBA" id="ARBA00007274"/>
    </source>
</evidence>
<protein>
    <submittedName>
        <fullName evidence="2">Acyltransferase</fullName>
    </submittedName>
</protein>
<dbReference type="Pfam" id="PF00132">
    <property type="entry name" value="Hexapep"/>
    <property type="match status" value="1"/>
</dbReference>
<reference evidence="2 3" key="1">
    <citation type="submission" date="2019-10" db="EMBL/GenBank/DDBJ databases">
        <authorList>
            <consortium name="PulseNet: The National Subtyping Network for Foodborne Disease Surveillance"/>
            <person name="Tarr C.L."/>
            <person name="Trees E."/>
            <person name="Katz L.S."/>
            <person name="Carleton-Romer H.A."/>
            <person name="Stroika S."/>
            <person name="Kucerova Z."/>
            <person name="Roache K.F."/>
            <person name="Sabol A.L."/>
            <person name="Besser J."/>
            <person name="Gerner-Smidt P."/>
        </authorList>
    </citation>
    <scope>NUCLEOTIDE SEQUENCE [LARGE SCALE GENOMIC DNA]</scope>
    <source>
        <strain evidence="2 3">PNUSAC012091</strain>
    </source>
</reference>
<proteinExistence type="inferred from homology"/>
<accession>A0A624F377</accession>
<dbReference type="Gene3D" id="2.160.10.10">
    <property type="entry name" value="Hexapeptide repeat proteins"/>
    <property type="match status" value="1"/>
</dbReference>
<dbReference type="AlphaFoldDB" id="A0A624F377"/>
<keyword evidence="2" id="KW-0808">Transferase</keyword>
<gene>
    <name evidence="2" type="ORF">F8Y55_00960</name>
</gene>
<dbReference type="InterPro" id="IPR011004">
    <property type="entry name" value="Trimer_LpxA-like_sf"/>
</dbReference>
<dbReference type="EMBL" id="AALHBX010000001">
    <property type="protein sequence ID" value="ECZ5737236.1"/>
    <property type="molecule type" value="Genomic_DNA"/>
</dbReference>
<comment type="similarity">
    <text evidence="1">Belongs to the transferase hexapeptide repeat family.</text>
</comment>
<dbReference type="RefSeq" id="WP_070288255.1">
    <property type="nucleotide sequence ID" value="NZ_MJYT01000058.1"/>
</dbReference>